<sequence length="71" mass="7989">MKTIILLFVEMMLCGQNDANIQTVTASFMCQNPAYYCPIGHVPTVISQQTYSTICYSPSMPCFKPYSIIKL</sequence>
<dbReference type="AlphaFoldDB" id="H2Z5V7"/>
<reference evidence="2" key="2">
    <citation type="submission" date="2025-08" db="UniProtKB">
        <authorList>
            <consortium name="Ensembl"/>
        </authorList>
    </citation>
    <scope>IDENTIFICATION</scope>
</reference>
<name>H2Z5V7_CIOSA</name>
<keyword evidence="3" id="KW-1185">Reference proteome</keyword>
<feature type="chain" id="PRO_5003578769" evidence="1">
    <location>
        <begin position="20"/>
        <end position="71"/>
    </location>
</feature>
<dbReference type="HOGENOM" id="CLU_2739278_0_0_1"/>
<evidence type="ECO:0000313" key="2">
    <source>
        <dbReference type="Ensembl" id="ENSCSAVP00000012969.1"/>
    </source>
</evidence>
<protein>
    <submittedName>
        <fullName evidence="2">Uncharacterized protein</fullName>
    </submittedName>
</protein>
<organism evidence="2 3">
    <name type="scientific">Ciona savignyi</name>
    <name type="common">Pacific transparent sea squirt</name>
    <dbReference type="NCBI Taxonomy" id="51511"/>
    <lineage>
        <taxon>Eukaryota</taxon>
        <taxon>Metazoa</taxon>
        <taxon>Chordata</taxon>
        <taxon>Tunicata</taxon>
        <taxon>Ascidiacea</taxon>
        <taxon>Phlebobranchia</taxon>
        <taxon>Cionidae</taxon>
        <taxon>Ciona</taxon>
    </lineage>
</organism>
<evidence type="ECO:0000313" key="3">
    <source>
        <dbReference type="Proteomes" id="UP000007875"/>
    </source>
</evidence>
<evidence type="ECO:0000256" key="1">
    <source>
        <dbReference type="SAM" id="SignalP"/>
    </source>
</evidence>
<dbReference type="InParanoid" id="H2Z5V7"/>
<dbReference type="Proteomes" id="UP000007875">
    <property type="component" value="Unassembled WGS sequence"/>
</dbReference>
<reference evidence="3" key="1">
    <citation type="submission" date="2003-08" db="EMBL/GenBank/DDBJ databases">
        <authorList>
            <person name="Birren B."/>
            <person name="Nusbaum C."/>
            <person name="Abebe A."/>
            <person name="Abouelleil A."/>
            <person name="Adekoya E."/>
            <person name="Ait-zahra M."/>
            <person name="Allen N."/>
            <person name="Allen T."/>
            <person name="An P."/>
            <person name="Anderson M."/>
            <person name="Anderson S."/>
            <person name="Arachchi H."/>
            <person name="Armbruster J."/>
            <person name="Bachantsang P."/>
            <person name="Baldwin J."/>
            <person name="Barry A."/>
            <person name="Bayul T."/>
            <person name="Blitshsteyn B."/>
            <person name="Bloom T."/>
            <person name="Blye J."/>
            <person name="Boguslavskiy L."/>
            <person name="Borowsky M."/>
            <person name="Boukhgalter B."/>
            <person name="Brunache A."/>
            <person name="Butler J."/>
            <person name="Calixte N."/>
            <person name="Calvo S."/>
            <person name="Camarata J."/>
            <person name="Campo K."/>
            <person name="Chang J."/>
            <person name="Cheshatsang Y."/>
            <person name="Citroen M."/>
            <person name="Collymore A."/>
            <person name="Considine T."/>
            <person name="Cook A."/>
            <person name="Cooke P."/>
            <person name="Corum B."/>
            <person name="Cuomo C."/>
            <person name="David R."/>
            <person name="Dawoe T."/>
            <person name="Degray S."/>
            <person name="Dodge S."/>
            <person name="Dooley K."/>
            <person name="Dorje P."/>
            <person name="Dorjee K."/>
            <person name="Dorris L."/>
            <person name="Duffey N."/>
            <person name="Dupes A."/>
            <person name="Elkins T."/>
            <person name="Engels R."/>
            <person name="Erickson J."/>
            <person name="Farina A."/>
            <person name="Faro S."/>
            <person name="Ferreira P."/>
            <person name="Fischer H."/>
            <person name="Fitzgerald M."/>
            <person name="Foley K."/>
            <person name="Gage D."/>
            <person name="Galagan J."/>
            <person name="Gearin G."/>
            <person name="Gnerre S."/>
            <person name="Gnirke A."/>
            <person name="Goyette A."/>
            <person name="Graham J."/>
            <person name="Grandbois E."/>
            <person name="Gyaltsen K."/>
            <person name="Hafez N."/>
            <person name="Hagopian D."/>
            <person name="Hagos B."/>
            <person name="Hall J."/>
            <person name="Hatcher B."/>
            <person name="Heller A."/>
            <person name="Higgins H."/>
            <person name="Honan T."/>
            <person name="Horn A."/>
            <person name="Houde N."/>
            <person name="Hughes L."/>
            <person name="Hulme W."/>
            <person name="Husby E."/>
            <person name="Iliev I."/>
            <person name="Jaffe D."/>
            <person name="Jones C."/>
            <person name="Kamal M."/>
            <person name="Kamat A."/>
            <person name="Kamvysselis M."/>
            <person name="Karlsson E."/>
            <person name="Kells C."/>
            <person name="Kieu A."/>
            <person name="Kisner P."/>
            <person name="Kodira C."/>
            <person name="Kulbokas E."/>
            <person name="Labutti K."/>
            <person name="Lama D."/>
            <person name="Landers T."/>
            <person name="Leger J."/>
            <person name="Levine S."/>
            <person name="Lewis D."/>
            <person name="Lewis T."/>
            <person name="Lindblad-toh K."/>
            <person name="Liu X."/>
            <person name="Lokyitsang T."/>
            <person name="Lokyitsang Y."/>
            <person name="Lucien O."/>
            <person name="Lui A."/>
            <person name="Ma L.J."/>
            <person name="Mabbitt R."/>
            <person name="Macdonald J."/>
            <person name="Maclean C."/>
            <person name="Major J."/>
            <person name="Manning J."/>
            <person name="Marabella R."/>
            <person name="Maru K."/>
            <person name="Matthews C."/>
            <person name="Mauceli E."/>
            <person name="Mccarthy M."/>
            <person name="Mcdonough S."/>
            <person name="Mcghee T."/>
            <person name="Meldrim J."/>
            <person name="Meneus L."/>
            <person name="Mesirov J."/>
            <person name="Mihalev A."/>
            <person name="Mihova T."/>
            <person name="Mikkelsen T."/>
            <person name="Mlenga V."/>
            <person name="Moru K."/>
            <person name="Mozes J."/>
            <person name="Mulrain L."/>
            <person name="Munson G."/>
            <person name="Naylor J."/>
            <person name="Newes C."/>
            <person name="Nguyen C."/>
            <person name="Nguyen N."/>
            <person name="Nguyen T."/>
            <person name="Nicol R."/>
            <person name="Nielsen C."/>
            <person name="Nizzari M."/>
            <person name="Norbu C."/>
            <person name="Norbu N."/>
            <person name="O'donnell P."/>
            <person name="Okoawo O."/>
            <person name="O'leary S."/>
            <person name="Omotosho B."/>
            <person name="O'neill K."/>
            <person name="Osman S."/>
            <person name="Parker S."/>
            <person name="Perrin D."/>
            <person name="Phunkhang P."/>
            <person name="Piqani B."/>
            <person name="Purcell S."/>
            <person name="Rachupka T."/>
            <person name="Ramasamy U."/>
            <person name="Rameau R."/>
            <person name="Ray V."/>
            <person name="Raymond C."/>
            <person name="Retta R."/>
            <person name="Richardson S."/>
            <person name="Rise C."/>
            <person name="Rodriguez J."/>
            <person name="Rogers J."/>
            <person name="Rogov P."/>
            <person name="Rutman M."/>
            <person name="Schupbach R."/>
            <person name="Seaman C."/>
            <person name="Settipalli S."/>
            <person name="Sharpe T."/>
            <person name="Sheridan J."/>
            <person name="Sherpa N."/>
            <person name="Shi J."/>
            <person name="Smirnov S."/>
            <person name="Smith C."/>
            <person name="Sougnez C."/>
            <person name="Spencer B."/>
            <person name="Stalker J."/>
            <person name="Stange-thomann N."/>
            <person name="Stavropoulos S."/>
            <person name="Stetson K."/>
            <person name="Stone C."/>
            <person name="Stone S."/>
            <person name="Stubbs M."/>
            <person name="Talamas J."/>
            <person name="Tchuinga P."/>
            <person name="Tenzing P."/>
            <person name="Tesfaye S."/>
            <person name="Theodore J."/>
            <person name="Thoulutsang Y."/>
            <person name="Topham K."/>
            <person name="Towey S."/>
            <person name="Tsamla T."/>
            <person name="Tsomo N."/>
            <person name="Vallee D."/>
            <person name="Vassiliev H."/>
            <person name="Venkataraman V."/>
            <person name="Vinson J."/>
            <person name="Vo A."/>
            <person name="Wade C."/>
            <person name="Wang S."/>
            <person name="Wangchuk T."/>
            <person name="Wangdi T."/>
            <person name="Whittaker C."/>
            <person name="Wilkinson J."/>
            <person name="Wu Y."/>
            <person name="Wyman D."/>
            <person name="Yadav S."/>
            <person name="Yang S."/>
            <person name="Yang X."/>
            <person name="Yeager S."/>
            <person name="Yee E."/>
            <person name="Young G."/>
            <person name="Zainoun J."/>
            <person name="Zembeck L."/>
            <person name="Zimmer A."/>
            <person name="Zody M."/>
            <person name="Lander E."/>
        </authorList>
    </citation>
    <scope>NUCLEOTIDE SEQUENCE [LARGE SCALE GENOMIC DNA]</scope>
</reference>
<proteinExistence type="predicted"/>
<reference evidence="2" key="3">
    <citation type="submission" date="2025-09" db="UniProtKB">
        <authorList>
            <consortium name="Ensembl"/>
        </authorList>
    </citation>
    <scope>IDENTIFICATION</scope>
</reference>
<accession>H2Z5V7</accession>
<feature type="signal peptide" evidence="1">
    <location>
        <begin position="1"/>
        <end position="19"/>
    </location>
</feature>
<dbReference type="Ensembl" id="ENSCSAVT00000013118.1">
    <property type="protein sequence ID" value="ENSCSAVP00000012969.1"/>
    <property type="gene ID" value="ENSCSAVG00000007617.1"/>
</dbReference>
<keyword evidence="1" id="KW-0732">Signal</keyword>